<dbReference type="Proteomes" id="UP000230750">
    <property type="component" value="Unassembled WGS sequence"/>
</dbReference>
<gene>
    <name evidence="1" type="ORF">BSL78_21316</name>
</gene>
<sequence>MTDLQKRRKRTSCNRFRRPRLHLSLNHHPQLQLIVNLSSTLTNADLRLLSKGLNFCPTPPSFDQAERSQDLTNFFRRIRLREFFLYDPPTEREPFCKKSSWMPPKNRVPVLEAYTQVVSSETNQSNSPLPEHTTTFQEMSDSTLLTDVSHDIIIQASRQRFCSCHPGSTGLHQGSHASSLQQ</sequence>
<keyword evidence="2" id="KW-1185">Reference proteome</keyword>
<evidence type="ECO:0000313" key="1">
    <source>
        <dbReference type="EMBL" id="PIK41835.1"/>
    </source>
</evidence>
<name>A0A2G8K1K7_STIJA</name>
<organism evidence="1 2">
    <name type="scientific">Stichopus japonicus</name>
    <name type="common">Sea cucumber</name>
    <dbReference type="NCBI Taxonomy" id="307972"/>
    <lineage>
        <taxon>Eukaryota</taxon>
        <taxon>Metazoa</taxon>
        <taxon>Echinodermata</taxon>
        <taxon>Eleutherozoa</taxon>
        <taxon>Echinozoa</taxon>
        <taxon>Holothuroidea</taxon>
        <taxon>Aspidochirotacea</taxon>
        <taxon>Aspidochirotida</taxon>
        <taxon>Stichopodidae</taxon>
        <taxon>Apostichopus</taxon>
    </lineage>
</organism>
<dbReference type="AlphaFoldDB" id="A0A2G8K1K7"/>
<accession>A0A2G8K1K7</accession>
<reference evidence="1 2" key="1">
    <citation type="journal article" date="2017" name="PLoS Biol.">
        <title>The sea cucumber genome provides insights into morphological evolution and visceral regeneration.</title>
        <authorList>
            <person name="Zhang X."/>
            <person name="Sun L."/>
            <person name="Yuan J."/>
            <person name="Sun Y."/>
            <person name="Gao Y."/>
            <person name="Zhang L."/>
            <person name="Li S."/>
            <person name="Dai H."/>
            <person name="Hamel J.F."/>
            <person name="Liu C."/>
            <person name="Yu Y."/>
            <person name="Liu S."/>
            <person name="Lin W."/>
            <person name="Guo K."/>
            <person name="Jin S."/>
            <person name="Xu P."/>
            <person name="Storey K.B."/>
            <person name="Huan P."/>
            <person name="Zhang T."/>
            <person name="Zhou Y."/>
            <person name="Zhang J."/>
            <person name="Lin C."/>
            <person name="Li X."/>
            <person name="Xing L."/>
            <person name="Huo D."/>
            <person name="Sun M."/>
            <person name="Wang L."/>
            <person name="Mercier A."/>
            <person name="Li F."/>
            <person name="Yang H."/>
            <person name="Xiang J."/>
        </authorList>
    </citation>
    <scope>NUCLEOTIDE SEQUENCE [LARGE SCALE GENOMIC DNA]</scope>
    <source>
        <strain evidence="1">Shaxun</strain>
        <tissue evidence="1">Muscle</tissue>
    </source>
</reference>
<dbReference type="EMBL" id="MRZV01000985">
    <property type="protein sequence ID" value="PIK41835.1"/>
    <property type="molecule type" value="Genomic_DNA"/>
</dbReference>
<protein>
    <submittedName>
        <fullName evidence="1">Uncharacterized protein</fullName>
    </submittedName>
</protein>
<proteinExistence type="predicted"/>
<evidence type="ECO:0000313" key="2">
    <source>
        <dbReference type="Proteomes" id="UP000230750"/>
    </source>
</evidence>
<comment type="caution">
    <text evidence="1">The sequence shown here is derived from an EMBL/GenBank/DDBJ whole genome shotgun (WGS) entry which is preliminary data.</text>
</comment>